<sequence>MTPKNLALCWSFATAQLLVDGCSPPSKAPYGAPSLFQKKQALKKTIVKNKYMVPLVLNLMDRLSKACWFTKHDLRAGYWQVPRHVKDLRTFLGLANYYRIFIAGYTKRAAALTDLLKKRHKMGVV</sequence>
<dbReference type="InParanoid" id="A0A3Q7GHS6"/>
<proteinExistence type="predicted"/>
<dbReference type="EnsemblPlants" id="Solyc05g016344.1.1">
    <property type="protein sequence ID" value="Solyc05g016344.1.1"/>
    <property type="gene ID" value="Solyc05g016344.1"/>
</dbReference>
<accession>A0A3Q7GHS6</accession>
<name>A0A3Q7GHS6_SOLLC</name>
<dbReference type="InterPro" id="IPR053134">
    <property type="entry name" value="RNA-dir_DNA_polymerase"/>
</dbReference>
<evidence type="ECO:0000313" key="2">
    <source>
        <dbReference type="EnsemblPlants" id="Solyc05g016344.1.1"/>
    </source>
</evidence>
<dbReference type="PANTHER" id="PTHR24559">
    <property type="entry name" value="TRANSPOSON TY3-I GAG-POL POLYPROTEIN"/>
    <property type="match status" value="1"/>
</dbReference>
<evidence type="ECO:0000313" key="3">
    <source>
        <dbReference type="Proteomes" id="UP000004994"/>
    </source>
</evidence>
<organism evidence="2">
    <name type="scientific">Solanum lycopersicum</name>
    <name type="common">Tomato</name>
    <name type="synonym">Lycopersicon esculentum</name>
    <dbReference type="NCBI Taxonomy" id="4081"/>
    <lineage>
        <taxon>Eukaryota</taxon>
        <taxon>Viridiplantae</taxon>
        <taxon>Streptophyta</taxon>
        <taxon>Embryophyta</taxon>
        <taxon>Tracheophyta</taxon>
        <taxon>Spermatophyta</taxon>
        <taxon>Magnoliopsida</taxon>
        <taxon>eudicotyledons</taxon>
        <taxon>Gunneridae</taxon>
        <taxon>Pentapetalae</taxon>
        <taxon>asterids</taxon>
        <taxon>lamiids</taxon>
        <taxon>Solanales</taxon>
        <taxon>Solanaceae</taxon>
        <taxon>Solanoideae</taxon>
        <taxon>Solaneae</taxon>
        <taxon>Solanum</taxon>
        <taxon>Solanum subgen. Lycopersicon</taxon>
    </lineage>
</organism>
<dbReference type="PANTHER" id="PTHR24559:SF443">
    <property type="entry name" value="RNA-DIRECTED DNA POLYMERASE HOMOLOG"/>
    <property type="match status" value="1"/>
</dbReference>
<evidence type="ECO:0008006" key="4">
    <source>
        <dbReference type="Google" id="ProtNLM"/>
    </source>
</evidence>
<protein>
    <recommendedName>
        <fullName evidence="4">Reverse transcriptase domain-containing protein</fullName>
    </recommendedName>
</protein>
<keyword evidence="1" id="KW-0732">Signal</keyword>
<reference evidence="2" key="1">
    <citation type="journal article" date="2012" name="Nature">
        <title>The tomato genome sequence provides insights into fleshy fruit evolution.</title>
        <authorList>
            <consortium name="Tomato Genome Consortium"/>
        </authorList>
    </citation>
    <scope>NUCLEOTIDE SEQUENCE [LARGE SCALE GENOMIC DNA]</scope>
    <source>
        <strain evidence="2">cv. Heinz 1706</strain>
    </source>
</reference>
<dbReference type="Gramene" id="Solyc05g016344.1.1">
    <property type="protein sequence ID" value="Solyc05g016344.1.1"/>
    <property type="gene ID" value="Solyc05g016344.1"/>
</dbReference>
<feature type="chain" id="PRO_5018761838" description="Reverse transcriptase domain-containing protein" evidence="1">
    <location>
        <begin position="22"/>
        <end position="125"/>
    </location>
</feature>
<dbReference type="AlphaFoldDB" id="A0A3Q7GHS6"/>
<dbReference type="STRING" id="4081.A0A3Q7GHS6"/>
<dbReference type="Gene3D" id="3.30.70.270">
    <property type="match status" value="1"/>
</dbReference>
<evidence type="ECO:0000256" key="1">
    <source>
        <dbReference type="SAM" id="SignalP"/>
    </source>
</evidence>
<keyword evidence="3" id="KW-1185">Reference proteome</keyword>
<dbReference type="InterPro" id="IPR043128">
    <property type="entry name" value="Rev_trsase/Diguanyl_cyclase"/>
</dbReference>
<reference evidence="2" key="2">
    <citation type="submission" date="2019-01" db="UniProtKB">
        <authorList>
            <consortium name="EnsemblPlants"/>
        </authorList>
    </citation>
    <scope>IDENTIFICATION</scope>
    <source>
        <strain evidence="2">cv. Heinz 1706</strain>
    </source>
</reference>
<dbReference type="SUPFAM" id="SSF56672">
    <property type="entry name" value="DNA/RNA polymerases"/>
    <property type="match status" value="1"/>
</dbReference>
<dbReference type="InterPro" id="IPR043502">
    <property type="entry name" value="DNA/RNA_pol_sf"/>
</dbReference>
<dbReference type="Proteomes" id="UP000004994">
    <property type="component" value="Chromosome 5"/>
</dbReference>
<feature type="signal peptide" evidence="1">
    <location>
        <begin position="1"/>
        <end position="21"/>
    </location>
</feature>